<keyword evidence="4" id="KW-1185">Reference proteome</keyword>
<accession>A0A841H0X8</accession>
<feature type="compositionally biased region" description="Pro residues" evidence="1">
    <location>
        <begin position="138"/>
        <end position="148"/>
    </location>
</feature>
<feature type="region of interest" description="Disordered" evidence="1">
    <location>
        <begin position="259"/>
        <end position="294"/>
    </location>
</feature>
<name>A0A841H0X8_9BACT</name>
<protein>
    <recommendedName>
        <fullName evidence="5">Peptidase C-terminal archaeal/bacterial domain-containing protein</fullName>
    </recommendedName>
</protein>
<feature type="region of interest" description="Disordered" evidence="1">
    <location>
        <begin position="127"/>
        <end position="158"/>
    </location>
</feature>
<dbReference type="Proteomes" id="UP000582837">
    <property type="component" value="Unassembled WGS sequence"/>
</dbReference>
<dbReference type="RefSeq" id="WP_170032299.1">
    <property type="nucleotide sequence ID" value="NZ_JABDTL010000001.1"/>
</dbReference>
<comment type="caution">
    <text evidence="3">The sequence shown here is derived from an EMBL/GenBank/DDBJ whole genome shotgun (WGS) entry which is preliminary data.</text>
</comment>
<feature type="signal peptide" evidence="2">
    <location>
        <begin position="1"/>
        <end position="24"/>
    </location>
</feature>
<organism evidence="3 4">
    <name type="scientific">Longimicrobium terrae</name>
    <dbReference type="NCBI Taxonomy" id="1639882"/>
    <lineage>
        <taxon>Bacteria</taxon>
        <taxon>Pseudomonadati</taxon>
        <taxon>Gemmatimonadota</taxon>
        <taxon>Longimicrobiia</taxon>
        <taxon>Longimicrobiales</taxon>
        <taxon>Longimicrobiaceae</taxon>
        <taxon>Longimicrobium</taxon>
    </lineage>
</organism>
<keyword evidence="2" id="KW-0732">Signal</keyword>
<feature type="region of interest" description="Disordered" evidence="1">
    <location>
        <begin position="80"/>
        <end position="101"/>
    </location>
</feature>
<dbReference type="Pfam" id="PF14247">
    <property type="entry name" value="DUF4344"/>
    <property type="match status" value="1"/>
</dbReference>
<feature type="chain" id="PRO_5033060894" description="Peptidase C-terminal archaeal/bacterial domain-containing protein" evidence="2">
    <location>
        <begin position="25"/>
        <end position="1023"/>
    </location>
</feature>
<evidence type="ECO:0000256" key="2">
    <source>
        <dbReference type="SAM" id="SignalP"/>
    </source>
</evidence>
<evidence type="ECO:0000313" key="4">
    <source>
        <dbReference type="Proteomes" id="UP000582837"/>
    </source>
</evidence>
<proteinExistence type="predicted"/>
<gene>
    <name evidence="3" type="ORF">HNQ61_003306</name>
</gene>
<sequence length="1023" mass="106102">MNLARHLLLPTAAVALLCAVPAHAQQPIRAGQTVSGDLSASDPKLADDSHYDLYVYRGRPGERITITLTSSDFDTFLGGGATAQSTDTDDDGAGGTNSRLEGTVGATGQYVIRVNSLQPATGRYTLAVQSGGGGGTPAPAPAPSPRPAPAAGGSGQTIRAGQTISGELTASDPKLADDSHFDLYTYQGRPGENITITLMSTAFDAFLGGGATAQSTETDDDGAGGTNARLQATVGPSGQYVIRVNTLSPGETGAYTVSVQSGGGGAPAPAPRTTPATQASNGGARTASGGPIRAGETVTGALAASDNKLDDGSFFDLYTYRGTPGEQITVTMMSTAFDAYLSGGTIRGGTLTPEARDDDGAGGTNARMVAVVGASGEFGIRANSVAAASTGAYTLRVETAARGTGPAQAQGTPIRAGQSVQGRLASGDPVLTDQSLYDLFVYQGSPGEQIEVTMSSSDFDTFLGGGEDAASAVTGADHDDDGGGGTNSQLRVTVGSNGRYVIRANSLQGNVTGAYTLAVRSAGGGGQVASGSTIRQGQTVSGRLEASDPTLQDGSHYDIYTYQGQPGEEIVVRLESTDFDPFLTWGTLFGNQYQRIAQDDDSGPGANAELRVRLDRSGTYAIQANSFGANESGAYTLRIDPASQVAQRTDATSRFPAVSIGQPVTGQLTAQDAMLSDSSYADVYLYRGEPGDQVRVTLRSTAFDSYLAVGATDGEDTRAIASDDDSGGGSDAQLNFTVEGNGTYAIQVNSYGPRATGAYTLLVERGSGAVAQRPQGGTSTAPVGAGTAGMTGKWVAAYPAVTTPRYNPMRAQLQSARRMEGVADQLNGSFPLPRNVPLLFGECGSEMGANAFYNPRDGSVTFCYEMLDYLTEGFQGVAQNQQDLAERVNGAFDFIMLHEVGHALVHQLDLPITGREEDVADQLAALVLLQDGDKGANAALSGAMALQSEGAQFDNSDFSDEHSLGPQRLFNIACWIYGSDPGKYQGWVRDGILPQARARRCPSEYEQMTKSWTRLLGRPLGRQ</sequence>
<evidence type="ECO:0008006" key="5">
    <source>
        <dbReference type="Google" id="ProtNLM"/>
    </source>
</evidence>
<feature type="region of interest" description="Disordered" evidence="1">
    <location>
        <begin position="527"/>
        <end position="552"/>
    </location>
</feature>
<dbReference type="Gene3D" id="2.60.120.380">
    <property type="match status" value="6"/>
</dbReference>
<dbReference type="AlphaFoldDB" id="A0A841H0X8"/>
<evidence type="ECO:0000256" key="1">
    <source>
        <dbReference type="SAM" id="MobiDB-lite"/>
    </source>
</evidence>
<evidence type="ECO:0000313" key="3">
    <source>
        <dbReference type="EMBL" id="MBB6071667.1"/>
    </source>
</evidence>
<reference evidence="3 4" key="1">
    <citation type="submission" date="2020-08" db="EMBL/GenBank/DDBJ databases">
        <title>Genomic Encyclopedia of Type Strains, Phase IV (KMG-IV): sequencing the most valuable type-strain genomes for metagenomic binning, comparative biology and taxonomic classification.</title>
        <authorList>
            <person name="Goeker M."/>
        </authorList>
    </citation>
    <scope>NUCLEOTIDE SEQUENCE [LARGE SCALE GENOMIC DNA]</scope>
    <source>
        <strain evidence="3 4">DSM 29007</strain>
    </source>
</reference>
<dbReference type="EMBL" id="JACHIA010000010">
    <property type="protein sequence ID" value="MBB6071667.1"/>
    <property type="molecule type" value="Genomic_DNA"/>
</dbReference>
<dbReference type="InterPro" id="IPR025644">
    <property type="entry name" value="DUF4344"/>
</dbReference>